<feature type="signal peptide" evidence="4">
    <location>
        <begin position="1"/>
        <end position="28"/>
    </location>
</feature>
<keyword evidence="6" id="KW-1185">Reference proteome</keyword>
<comment type="similarity">
    <text evidence="2">Belongs to the bacterial solute-binding protein 1 family.</text>
</comment>
<dbReference type="AlphaFoldDB" id="A0A316ERL1"/>
<dbReference type="PANTHER" id="PTHR43649">
    <property type="entry name" value="ARABINOSE-BINDING PROTEIN-RELATED"/>
    <property type="match status" value="1"/>
</dbReference>
<dbReference type="InterPro" id="IPR050490">
    <property type="entry name" value="Bact_solute-bd_prot1"/>
</dbReference>
<dbReference type="CDD" id="cd14748">
    <property type="entry name" value="PBP2_UgpB"/>
    <property type="match status" value="1"/>
</dbReference>
<reference evidence="5 6" key="1">
    <citation type="submission" date="2018-05" db="EMBL/GenBank/DDBJ databases">
        <title>Genomic Encyclopedia of Type Strains, Phase IV (KMG-V): Genome sequencing to study the core and pangenomes of soil and plant-associated prokaryotes.</title>
        <authorList>
            <person name="Whitman W."/>
        </authorList>
    </citation>
    <scope>NUCLEOTIDE SEQUENCE [LARGE SCALE GENOMIC DNA]</scope>
    <source>
        <strain evidence="5 6">SLV-132</strain>
    </source>
</reference>
<dbReference type="GO" id="GO:0042597">
    <property type="term" value="C:periplasmic space"/>
    <property type="evidence" value="ECO:0007669"/>
    <property type="project" value="UniProtKB-SubCell"/>
</dbReference>
<sequence>MSFKTRCLALALGAAAGLTGLTPLAASAAQTQVTMYYPVSVGGPLTQVVDKLVGEFEQSNPDVKVNAIYAGNYDDARTKALAALKAGTPVQTSVLFSIDLHELKDMGVIRPFDDFATSADDKQWLQSFYPGLMDNGRADGKTWGIPFQRSTIVMFYNKDAFRQAGLDPNKPPRTWAEMREAAAKLVQRDGANTNRWGVMIPSTGYAYWMFGALTKQNSQTLMNSAGTRTMFDSPKAVQALEFWTSLSKDGLSPKGLIEWGTLRQNFVEGKTAMMWHSTGNLTAVLKEARFDVGVAPLPGNTEPGSPTGGGNFYLFKSGSDAEQRAAFRLVKFLTAPERSAQWSVATGYMGVSAASYETPTLKDYAAKVPQTLVARDQLSVATAELSTHQSGRVRKMLEDALQSAIAGQQEPRAALTGAQAQADRVLKPYQR</sequence>
<dbReference type="InterPro" id="IPR006059">
    <property type="entry name" value="SBP"/>
</dbReference>
<dbReference type="Pfam" id="PF13416">
    <property type="entry name" value="SBP_bac_8"/>
    <property type="match status" value="1"/>
</dbReference>
<protein>
    <submittedName>
        <fullName evidence="5">Carbohydrate ABC transporter substrate-binding protein (CUT1 family)</fullName>
    </submittedName>
</protein>
<feature type="chain" id="PRO_5016255093" evidence="4">
    <location>
        <begin position="29"/>
        <end position="431"/>
    </location>
</feature>
<proteinExistence type="inferred from homology"/>
<dbReference type="PANTHER" id="PTHR43649:SF30">
    <property type="entry name" value="ABC TRANSPORTER SUBSTRATE-BINDING PROTEIN"/>
    <property type="match status" value="1"/>
</dbReference>
<dbReference type="Gene3D" id="3.40.190.10">
    <property type="entry name" value="Periplasmic binding protein-like II"/>
    <property type="match status" value="2"/>
</dbReference>
<dbReference type="SUPFAM" id="SSF53850">
    <property type="entry name" value="Periplasmic binding protein-like II"/>
    <property type="match status" value="1"/>
</dbReference>
<evidence type="ECO:0000256" key="3">
    <source>
        <dbReference type="SAM" id="MobiDB-lite"/>
    </source>
</evidence>
<evidence type="ECO:0000313" key="6">
    <source>
        <dbReference type="Proteomes" id="UP000245754"/>
    </source>
</evidence>
<comment type="caution">
    <text evidence="5">The sequence shown here is derived from an EMBL/GenBank/DDBJ whole genome shotgun (WGS) entry which is preliminary data.</text>
</comment>
<accession>A0A316ERL1</accession>
<gene>
    <name evidence="5" type="ORF">C7419_104189</name>
</gene>
<feature type="region of interest" description="Disordered" evidence="3">
    <location>
        <begin position="408"/>
        <end position="431"/>
    </location>
</feature>
<evidence type="ECO:0000256" key="1">
    <source>
        <dbReference type="ARBA" id="ARBA00004418"/>
    </source>
</evidence>
<evidence type="ECO:0000313" key="5">
    <source>
        <dbReference type="EMBL" id="PWK33514.1"/>
    </source>
</evidence>
<keyword evidence="4" id="KW-0732">Signal</keyword>
<evidence type="ECO:0000256" key="4">
    <source>
        <dbReference type="SAM" id="SignalP"/>
    </source>
</evidence>
<dbReference type="EMBL" id="QGGT01000004">
    <property type="protein sequence ID" value="PWK33514.1"/>
    <property type="molecule type" value="Genomic_DNA"/>
</dbReference>
<dbReference type="RefSeq" id="WP_109584619.1">
    <property type="nucleotide sequence ID" value="NZ_QGGT01000004.1"/>
</dbReference>
<name>A0A316ERL1_9BURK</name>
<comment type="subcellular location">
    <subcellularLocation>
        <location evidence="1">Periplasm</location>
    </subcellularLocation>
</comment>
<dbReference type="Proteomes" id="UP000245754">
    <property type="component" value="Unassembled WGS sequence"/>
</dbReference>
<organism evidence="5 6">
    <name type="scientific">Cupriavidus plantarum</name>
    <dbReference type="NCBI Taxonomy" id="942865"/>
    <lineage>
        <taxon>Bacteria</taxon>
        <taxon>Pseudomonadati</taxon>
        <taxon>Pseudomonadota</taxon>
        <taxon>Betaproteobacteria</taxon>
        <taxon>Burkholderiales</taxon>
        <taxon>Burkholderiaceae</taxon>
        <taxon>Cupriavidus</taxon>
    </lineage>
</organism>
<evidence type="ECO:0000256" key="2">
    <source>
        <dbReference type="ARBA" id="ARBA00008520"/>
    </source>
</evidence>